<protein>
    <submittedName>
        <fullName evidence="2">Uncharacterized protein</fullName>
    </submittedName>
</protein>
<proteinExistence type="predicted"/>
<evidence type="ECO:0000313" key="3">
    <source>
        <dbReference type="Proteomes" id="UP000290365"/>
    </source>
</evidence>
<dbReference type="InterPro" id="IPR019734">
    <property type="entry name" value="TPR_rpt"/>
</dbReference>
<accession>A0A4P6JY92</accession>
<dbReference type="KEGG" id="kbs:EPA93_32735"/>
<dbReference type="RefSeq" id="WP_129891549.1">
    <property type="nucleotide sequence ID" value="NZ_CP035758.1"/>
</dbReference>
<keyword evidence="3" id="KW-1185">Reference proteome</keyword>
<feature type="repeat" description="TPR" evidence="1">
    <location>
        <begin position="121"/>
        <end position="154"/>
    </location>
</feature>
<dbReference type="SUPFAM" id="SSF48452">
    <property type="entry name" value="TPR-like"/>
    <property type="match status" value="1"/>
</dbReference>
<keyword evidence="1" id="KW-0802">TPR repeat</keyword>
<sequence>MTGGQAELERLLPPYLNNLTRPTLYPGPDQRVAAGLTAQVYQLTALLELQRGDFVAAQMNGTQALVYSQLSKDWNIYIASQLRLASIFTARKRVGSALSAYNDALWRVNASNDGISPILHSWIFAGLGEIQATMGREKEALQFMQLALAVFPDNPEDDPCFSYAQCDRSMLFAYEGLIFLRLGKPKFAWDAFAQIDELKPTPPERVRADFLYHKAYTSLVLGNMIQTCIYLEAAARAAQEIHSDLAFSEVYTLYQHMLALWGDEARVRLLARLFQK</sequence>
<dbReference type="InterPro" id="IPR011990">
    <property type="entry name" value="TPR-like_helical_dom_sf"/>
</dbReference>
<dbReference type="Proteomes" id="UP000290365">
    <property type="component" value="Chromosome"/>
</dbReference>
<dbReference type="EMBL" id="CP035758">
    <property type="protein sequence ID" value="QBD80485.1"/>
    <property type="molecule type" value="Genomic_DNA"/>
</dbReference>
<evidence type="ECO:0000313" key="2">
    <source>
        <dbReference type="EMBL" id="QBD80485.1"/>
    </source>
</evidence>
<dbReference type="OrthoDB" id="145483at2"/>
<reference evidence="2 3" key="1">
    <citation type="submission" date="2019-01" db="EMBL/GenBank/DDBJ databases">
        <title>Ktedonosporobacter rubrisoli SCAWS-G2.</title>
        <authorList>
            <person name="Huang Y."/>
            <person name="Yan B."/>
        </authorList>
    </citation>
    <scope>NUCLEOTIDE SEQUENCE [LARGE SCALE GENOMIC DNA]</scope>
    <source>
        <strain evidence="2 3">SCAWS-G2</strain>
    </source>
</reference>
<gene>
    <name evidence="2" type="ORF">EPA93_32735</name>
</gene>
<name>A0A4P6JY92_KTERU</name>
<organism evidence="2 3">
    <name type="scientific">Ktedonosporobacter rubrisoli</name>
    <dbReference type="NCBI Taxonomy" id="2509675"/>
    <lineage>
        <taxon>Bacteria</taxon>
        <taxon>Bacillati</taxon>
        <taxon>Chloroflexota</taxon>
        <taxon>Ktedonobacteria</taxon>
        <taxon>Ktedonobacterales</taxon>
        <taxon>Ktedonosporobacteraceae</taxon>
        <taxon>Ktedonosporobacter</taxon>
    </lineage>
</organism>
<dbReference type="PROSITE" id="PS50005">
    <property type="entry name" value="TPR"/>
    <property type="match status" value="1"/>
</dbReference>
<evidence type="ECO:0000256" key="1">
    <source>
        <dbReference type="PROSITE-ProRule" id="PRU00339"/>
    </source>
</evidence>
<dbReference type="Gene3D" id="1.25.40.10">
    <property type="entry name" value="Tetratricopeptide repeat domain"/>
    <property type="match status" value="1"/>
</dbReference>
<dbReference type="AlphaFoldDB" id="A0A4P6JY92"/>